<comment type="caution">
    <text evidence="8">The sequence shown here is derived from an EMBL/GenBank/DDBJ whole genome shotgun (WGS) entry which is preliminary data.</text>
</comment>
<dbReference type="Proteomes" id="UP000245998">
    <property type="component" value="Unassembled WGS sequence"/>
</dbReference>
<dbReference type="PANTHER" id="PTHR11241:SF0">
    <property type="entry name" value="DEOXYURIDINE 5'-TRIPHOSPHATE NUCLEOTIDOHYDROLASE"/>
    <property type="match status" value="1"/>
</dbReference>
<dbReference type="Pfam" id="PF00692">
    <property type="entry name" value="dUTPase"/>
    <property type="match status" value="1"/>
</dbReference>
<dbReference type="GO" id="GO:0004170">
    <property type="term" value="F:dUTP diphosphatase activity"/>
    <property type="evidence" value="ECO:0007669"/>
    <property type="project" value="UniProtKB-EC"/>
</dbReference>
<feature type="region of interest" description="Disordered" evidence="6">
    <location>
        <begin position="1"/>
        <end position="20"/>
    </location>
</feature>
<dbReference type="PANTHER" id="PTHR11241">
    <property type="entry name" value="DEOXYURIDINE 5'-TRIPHOSPHATE NUCLEOTIDOHYDROLASE"/>
    <property type="match status" value="1"/>
</dbReference>
<evidence type="ECO:0000256" key="6">
    <source>
        <dbReference type="SAM" id="MobiDB-lite"/>
    </source>
</evidence>
<evidence type="ECO:0000256" key="1">
    <source>
        <dbReference type="ARBA" id="ARBA00006581"/>
    </source>
</evidence>
<dbReference type="InterPro" id="IPR029054">
    <property type="entry name" value="dUTPase-like"/>
</dbReference>
<dbReference type="GO" id="GO:0000287">
    <property type="term" value="F:magnesium ion binding"/>
    <property type="evidence" value="ECO:0007669"/>
    <property type="project" value="InterPro"/>
</dbReference>
<evidence type="ECO:0000256" key="2">
    <source>
        <dbReference type="ARBA" id="ARBA00012379"/>
    </source>
</evidence>
<reference evidence="8 9" key="1">
    <citation type="submission" date="2018-04" db="EMBL/GenBank/DDBJ databases">
        <title>Camelliibacillus theae gen. nov., sp. nov., isolated from Pu'er tea.</title>
        <authorList>
            <person name="Niu L."/>
        </authorList>
    </citation>
    <scope>NUCLEOTIDE SEQUENCE [LARGE SCALE GENOMIC DNA]</scope>
    <source>
        <strain evidence="8 9">T8</strain>
    </source>
</reference>
<dbReference type="AlphaFoldDB" id="A0A2U1K0R8"/>
<dbReference type="CDD" id="cd07557">
    <property type="entry name" value="trimeric_dUTPase"/>
    <property type="match status" value="1"/>
</dbReference>
<dbReference type="OrthoDB" id="9809956at2"/>
<feature type="domain" description="dUTPase-like" evidence="7">
    <location>
        <begin position="15"/>
        <end position="140"/>
    </location>
</feature>
<dbReference type="InterPro" id="IPR036157">
    <property type="entry name" value="dUTPase-like_sf"/>
</dbReference>
<dbReference type="NCBIfam" id="NF001862">
    <property type="entry name" value="PRK00601.1"/>
    <property type="match status" value="1"/>
</dbReference>
<sequence length="142" mass="15427">MSKARRLRVKAKPEDFERQHDDDAGFDLRAKEEVTLIEGKPKLVKTNVFVEIPKNHVGLVMIRSSLGMKGITLANSVGVIDSGYRGEVGLIMVSLSGNQTVFAGDRVAQMLIVPLQPVNVEYVKQLKGSERGEGGFGSTGKS</sequence>
<evidence type="ECO:0000256" key="4">
    <source>
        <dbReference type="ARBA" id="ARBA00023080"/>
    </source>
</evidence>
<dbReference type="EMBL" id="QCZG01000019">
    <property type="protein sequence ID" value="PWA11087.1"/>
    <property type="molecule type" value="Genomic_DNA"/>
</dbReference>
<comment type="catalytic activity">
    <reaction evidence="5">
        <text>dUTP + H2O = dUMP + diphosphate + H(+)</text>
        <dbReference type="Rhea" id="RHEA:10248"/>
        <dbReference type="ChEBI" id="CHEBI:15377"/>
        <dbReference type="ChEBI" id="CHEBI:15378"/>
        <dbReference type="ChEBI" id="CHEBI:33019"/>
        <dbReference type="ChEBI" id="CHEBI:61555"/>
        <dbReference type="ChEBI" id="CHEBI:246422"/>
        <dbReference type="EC" id="3.6.1.23"/>
    </reaction>
</comment>
<dbReference type="Gene3D" id="2.70.40.10">
    <property type="match status" value="1"/>
</dbReference>
<evidence type="ECO:0000259" key="7">
    <source>
        <dbReference type="Pfam" id="PF00692"/>
    </source>
</evidence>
<proteinExistence type="inferred from homology"/>
<keyword evidence="4" id="KW-0546">Nucleotide metabolism</keyword>
<feature type="compositionally biased region" description="Basic and acidic residues" evidence="6">
    <location>
        <begin position="11"/>
        <end position="20"/>
    </location>
</feature>
<organism evidence="8 9">
    <name type="scientific">Pueribacillus theae</name>
    <dbReference type="NCBI Taxonomy" id="2171751"/>
    <lineage>
        <taxon>Bacteria</taxon>
        <taxon>Bacillati</taxon>
        <taxon>Bacillota</taxon>
        <taxon>Bacilli</taxon>
        <taxon>Bacillales</taxon>
        <taxon>Bacillaceae</taxon>
        <taxon>Pueribacillus</taxon>
    </lineage>
</organism>
<dbReference type="SUPFAM" id="SSF51283">
    <property type="entry name" value="dUTPase-like"/>
    <property type="match status" value="1"/>
</dbReference>
<evidence type="ECO:0000256" key="3">
    <source>
        <dbReference type="ARBA" id="ARBA00022801"/>
    </source>
</evidence>
<dbReference type="InterPro" id="IPR008181">
    <property type="entry name" value="dUTPase"/>
</dbReference>
<accession>A0A2U1K0R8</accession>
<protein>
    <recommendedName>
        <fullName evidence="2">dUTP diphosphatase</fullName>
        <ecNumber evidence="2">3.6.1.23</ecNumber>
    </recommendedName>
</protein>
<evidence type="ECO:0000313" key="8">
    <source>
        <dbReference type="EMBL" id="PWA11087.1"/>
    </source>
</evidence>
<dbReference type="NCBIfam" id="TIGR00576">
    <property type="entry name" value="dut"/>
    <property type="match status" value="1"/>
</dbReference>
<dbReference type="GO" id="GO:0046081">
    <property type="term" value="P:dUTP catabolic process"/>
    <property type="evidence" value="ECO:0007669"/>
    <property type="project" value="InterPro"/>
</dbReference>
<evidence type="ECO:0000313" key="9">
    <source>
        <dbReference type="Proteomes" id="UP000245998"/>
    </source>
</evidence>
<name>A0A2U1K0R8_9BACI</name>
<gene>
    <name evidence="8" type="ORF">DCC39_10335</name>
</gene>
<keyword evidence="3" id="KW-0378">Hydrolase</keyword>
<comment type="similarity">
    <text evidence="1">Belongs to the dUTPase family.</text>
</comment>
<feature type="compositionally biased region" description="Basic residues" evidence="6">
    <location>
        <begin position="1"/>
        <end position="10"/>
    </location>
</feature>
<dbReference type="RefSeq" id="WP_116554819.1">
    <property type="nucleotide sequence ID" value="NZ_QCZG01000019.1"/>
</dbReference>
<dbReference type="InterPro" id="IPR033704">
    <property type="entry name" value="dUTPase_trimeric"/>
</dbReference>
<keyword evidence="9" id="KW-1185">Reference proteome</keyword>
<dbReference type="EC" id="3.6.1.23" evidence="2"/>
<evidence type="ECO:0000256" key="5">
    <source>
        <dbReference type="ARBA" id="ARBA00047686"/>
    </source>
</evidence>
<dbReference type="GO" id="GO:0006226">
    <property type="term" value="P:dUMP biosynthetic process"/>
    <property type="evidence" value="ECO:0007669"/>
    <property type="project" value="InterPro"/>
</dbReference>